<dbReference type="EMBL" id="OV725082">
    <property type="protein sequence ID" value="CAH1404605.1"/>
    <property type="molecule type" value="Genomic_DNA"/>
</dbReference>
<proteinExistence type="predicted"/>
<feature type="domain" description="FAST kinase-like protein subdomain 2" evidence="2">
    <location>
        <begin position="377"/>
        <end position="461"/>
    </location>
</feature>
<evidence type="ECO:0000259" key="2">
    <source>
        <dbReference type="Pfam" id="PF08368"/>
    </source>
</evidence>
<name>A0A9P0MU70_NEZVI</name>
<dbReference type="AlphaFoldDB" id="A0A9P0MU70"/>
<accession>A0A9P0MU70</accession>
<organism evidence="3 4">
    <name type="scientific">Nezara viridula</name>
    <name type="common">Southern green stink bug</name>
    <name type="synonym">Cimex viridulus</name>
    <dbReference type="NCBI Taxonomy" id="85310"/>
    <lineage>
        <taxon>Eukaryota</taxon>
        <taxon>Metazoa</taxon>
        <taxon>Ecdysozoa</taxon>
        <taxon>Arthropoda</taxon>
        <taxon>Hexapoda</taxon>
        <taxon>Insecta</taxon>
        <taxon>Pterygota</taxon>
        <taxon>Neoptera</taxon>
        <taxon>Paraneoptera</taxon>
        <taxon>Hemiptera</taxon>
        <taxon>Heteroptera</taxon>
        <taxon>Panheteroptera</taxon>
        <taxon>Pentatomomorpha</taxon>
        <taxon>Pentatomoidea</taxon>
        <taxon>Pentatomidae</taxon>
        <taxon>Pentatominae</taxon>
        <taxon>Nezara</taxon>
    </lineage>
</organism>
<dbReference type="Proteomes" id="UP001152798">
    <property type="component" value="Chromosome 6"/>
</dbReference>
<feature type="domain" description="FAST kinase leucine-rich" evidence="1">
    <location>
        <begin position="302"/>
        <end position="367"/>
    </location>
</feature>
<dbReference type="Pfam" id="PF06743">
    <property type="entry name" value="FAST_1"/>
    <property type="match status" value="1"/>
</dbReference>
<reference evidence="3" key="1">
    <citation type="submission" date="2022-01" db="EMBL/GenBank/DDBJ databases">
        <authorList>
            <person name="King R."/>
        </authorList>
    </citation>
    <scope>NUCLEOTIDE SEQUENCE</scope>
</reference>
<dbReference type="InterPro" id="IPR013579">
    <property type="entry name" value="FAST_2"/>
</dbReference>
<gene>
    <name evidence="3" type="ORF">NEZAVI_LOCUS12981</name>
</gene>
<evidence type="ECO:0000313" key="4">
    <source>
        <dbReference type="Proteomes" id="UP001152798"/>
    </source>
</evidence>
<evidence type="ECO:0000259" key="1">
    <source>
        <dbReference type="Pfam" id="PF06743"/>
    </source>
</evidence>
<dbReference type="OrthoDB" id="6501018at2759"/>
<sequence>MLRSSSMRYALCILKQHQRCTSSIPTPALNSDKIPEEISCDTQKKTEDGIAKETIKDSTTHRSSLVKKAFSNLKHNLQPLGSRTNIDEIIKEAKTPEELLKLIEKNYLTKGEALKIVSTLTEWSLKGRVDSSFESDPRFNSLCKLLGRNPNNTVHSKTAVQNEDLSFVLRVTGEDEAAKIIDGLGLPQMIKVLSSLSAKKRRSLPLLRSLAFHIGRIPSKLDVKQSADILYALSTLNFPDEVLLEKVCHDLVESIPVCQKSAVFGSICTSLGLLKYKDSELLEVLCDWALTKKELCRCQDFVSLLLCLSSVRHIPNQELLTILSQIKEGDLPSASTWLDVVWSLAALNVVTEAQLSSVLNSKFVDRLTSSASGLSWKRKLLNLNGVAKWTKGYKGSLINEDSNLEATVPRSKDRQQLAVSILDTLSNLFPSSNYFKSCVDTGMGFLIDAECIIDSKMNPLPLIDKKTGQPIEENKASKKNRIAIFIHEYHDCTRGRVELAGPAYLNTHLASLIGYKVVNILYTDYNVRAKLIQRVQYMEGLLKSAVTESA</sequence>
<evidence type="ECO:0000313" key="3">
    <source>
        <dbReference type="EMBL" id="CAH1404605.1"/>
    </source>
</evidence>
<dbReference type="InterPro" id="IPR010622">
    <property type="entry name" value="FAST_Leu-rich"/>
</dbReference>
<dbReference type="Pfam" id="PF08368">
    <property type="entry name" value="FAST_2"/>
    <property type="match status" value="1"/>
</dbReference>
<keyword evidence="4" id="KW-1185">Reference proteome</keyword>
<protein>
    <submittedName>
        <fullName evidence="3">Uncharacterized protein</fullName>
    </submittedName>
</protein>
<dbReference type="GO" id="GO:0044528">
    <property type="term" value="P:regulation of mitochondrial mRNA stability"/>
    <property type="evidence" value="ECO:0007669"/>
    <property type="project" value="InterPro"/>
</dbReference>